<evidence type="ECO:0000256" key="3">
    <source>
        <dbReference type="ARBA" id="ARBA00023125"/>
    </source>
</evidence>
<dbReference type="Gene3D" id="1.10.443.10">
    <property type="entry name" value="Intergrase catalytic core"/>
    <property type="match status" value="1"/>
</dbReference>
<sequence length="315" mass="36428">MATPRTRRPRDLRAGTFQAAINSFTLHLNAEGKSPKTVRTYVEAAQWFAGEHLRNHTDHQDWDDVTPDDVRTWMVWLLGHYSDSYANNQYRALQAFFKWWSTDEELPNPTAKLRPPAVGEKIVPVFTDAELTKLLKDCEGKNFVQRRDHAILSLFKATGMRLAELAAITIDLEDPEQGDLDLMRREVLLHGKGNKQRVVRFGHQAARSIDRYLRVRSKHAYASHRKLWLGVNNRPPMTDNGIYQMVVRRGERTGVPVFPHKFRHNFAHTWLDRGGAEGDLMEHSGWTSPQMLRRYGRSAASARARRTYDRVMEDN</sequence>
<dbReference type="PANTHER" id="PTHR30349:SF41">
    <property type="entry name" value="INTEGRASE_RECOMBINASE PROTEIN MJ0367-RELATED"/>
    <property type="match status" value="1"/>
</dbReference>
<name>A0A6I4W2U9_9ACTN</name>
<protein>
    <submittedName>
        <fullName evidence="8">Tyrosine-type recombinase/integrase</fullName>
    </submittedName>
</protein>
<evidence type="ECO:0000313" key="9">
    <source>
        <dbReference type="Proteomes" id="UP000431901"/>
    </source>
</evidence>
<evidence type="ECO:0000256" key="4">
    <source>
        <dbReference type="ARBA" id="ARBA00023172"/>
    </source>
</evidence>
<dbReference type="OrthoDB" id="3183879at2"/>
<feature type="domain" description="Tyr recombinase" evidence="6">
    <location>
        <begin position="121"/>
        <end position="309"/>
    </location>
</feature>
<gene>
    <name evidence="8" type="ORF">GQ466_12960</name>
</gene>
<keyword evidence="3 5" id="KW-0238">DNA-binding</keyword>
<dbReference type="InterPro" id="IPR004107">
    <property type="entry name" value="Integrase_SAM-like_N"/>
</dbReference>
<evidence type="ECO:0000256" key="5">
    <source>
        <dbReference type="PROSITE-ProRule" id="PRU01248"/>
    </source>
</evidence>
<evidence type="ECO:0000259" key="7">
    <source>
        <dbReference type="PROSITE" id="PS51900"/>
    </source>
</evidence>
<dbReference type="InterPro" id="IPR002104">
    <property type="entry name" value="Integrase_catalytic"/>
</dbReference>
<dbReference type="InterPro" id="IPR013762">
    <property type="entry name" value="Integrase-like_cat_sf"/>
</dbReference>
<dbReference type="PANTHER" id="PTHR30349">
    <property type="entry name" value="PHAGE INTEGRASE-RELATED"/>
    <property type="match status" value="1"/>
</dbReference>
<dbReference type="InterPro" id="IPR044068">
    <property type="entry name" value="CB"/>
</dbReference>
<dbReference type="GO" id="GO:0003677">
    <property type="term" value="F:DNA binding"/>
    <property type="evidence" value="ECO:0007669"/>
    <property type="project" value="UniProtKB-UniRule"/>
</dbReference>
<comment type="caution">
    <text evidence="8">The sequence shown here is derived from an EMBL/GenBank/DDBJ whole genome shotgun (WGS) entry which is preliminary data.</text>
</comment>
<proteinExistence type="inferred from homology"/>
<dbReference type="Pfam" id="PF00589">
    <property type="entry name" value="Phage_integrase"/>
    <property type="match status" value="1"/>
</dbReference>
<dbReference type="GO" id="GO:0006310">
    <property type="term" value="P:DNA recombination"/>
    <property type="evidence" value="ECO:0007669"/>
    <property type="project" value="UniProtKB-KW"/>
</dbReference>
<dbReference type="InterPro" id="IPR011010">
    <property type="entry name" value="DNA_brk_join_enz"/>
</dbReference>
<dbReference type="InterPro" id="IPR010998">
    <property type="entry name" value="Integrase_recombinase_N"/>
</dbReference>
<dbReference type="PROSITE" id="PS51898">
    <property type="entry name" value="TYR_RECOMBINASE"/>
    <property type="match status" value="1"/>
</dbReference>
<evidence type="ECO:0000313" key="8">
    <source>
        <dbReference type="EMBL" id="MXQ64949.1"/>
    </source>
</evidence>
<evidence type="ECO:0000259" key="6">
    <source>
        <dbReference type="PROSITE" id="PS51898"/>
    </source>
</evidence>
<dbReference type="PROSITE" id="PS51900">
    <property type="entry name" value="CB"/>
    <property type="match status" value="1"/>
</dbReference>
<dbReference type="GO" id="GO:0015074">
    <property type="term" value="P:DNA integration"/>
    <property type="evidence" value="ECO:0007669"/>
    <property type="project" value="UniProtKB-KW"/>
</dbReference>
<dbReference type="SUPFAM" id="SSF56349">
    <property type="entry name" value="DNA breaking-rejoining enzymes"/>
    <property type="match status" value="1"/>
</dbReference>
<accession>A0A6I4W2U9</accession>
<keyword evidence="9" id="KW-1185">Reference proteome</keyword>
<evidence type="ECO:0000256" key="1">
    <source>
        <dbReference type="ARBA" id="ARBA00008857"/>
    </source>
</evidence>
<dbReference type="Gene3D" id="1.10.150.130">
    <property type="match status" value="1"/>
</dbReference>
<dbReference type="Pfam" id="PF13495">
    <property type="entry name" value="Phage_int_SAM_4"/>
    <property type="match status" value="1"/>
</dbReference>
<dbReference type="AlphaFoldDB" id="A0A6I4W2U9"/>
<keyword evidence="4" id="KW-0233">DNA recombination</keyword>
<evidence type="ECO:0000256" key="2">
    <source>
        <dbReference type="ARBA" id="ARBA00022908"/>
    </source>
</evidence>
<keyword evidence="2" id="KW-0229">DNA integration</keyword>
<dbReference type="Proteomes" id="UP000431901">
    <property type="component" value="Unassembled WGS sequence"/>
</dbReference>
<organism evidence="8 9">
    <name type="scientific">Actinomadura rayongensis</name>
    <dbReference type="NCBI Taxonomy" id="1429076"/>
    <lineage>
        <taxon>Bacteria</taxon>
        <taxon>Bacillati</taxon>
        <taxon>Actinomycetota</taxon>
        <taxon>Actinomycetes</taxon>
        <taxon>Streptosporangiales</taxon>
        <taxon>Thermomonosporaceae</taxon>
        <taxon>Actinomadura</taxon>
    </lineage>
</organism>
<dbReference type="RefSeq" id="WP_161103105.1">
    <property type="nucleotide sequence ID" value="NZ_JBHLYI010000001.1"/>
</dbReference>
<reference evidence="8 9" key="1">
    <citation type="submission" date="2019-12" db="EMBL/GenBank/DDBJ databases">
        <title>Nocardia macrotermitis sp. nov. and Nocardia aurantia sp. nov., isolated from the gut of the fungus growing-termite Macrotermes natalensis.</title>
        <authorList>
            <person name="Christine B."/>
            <person name="Rene B."/>
        </authorList>
    </citation>
    <scope>NUCLEOTIDE SEQUENCE [LARGE SCALE GENOMIC DNA]</scope>
    <source>
        <strain evidence="8 9">DSM 102126</strain>
    </source>
</reference>
<comment type="similarity">
    <text evidence="1">Belongs to the 'phage' integrase family.</text>
</comment>
<dbReference type="EMBL" id="WUTW01000002">
    <property type="protein sequence ID" value="MXQ64949.1"/>
    <property type="molecule type" value="Genomic_DNA"/>
</dbReference>
<dbReference type="InterPro" id="IPR050090">
    <property type="entry name" value="Tyrosine_recombinase_XerCD"/>
</dbReference>
<feature type="domain" description="Core-binding (CB)" evidence="7">
    <location>
        <begin position="15"/>
        <end position="101"/>
    </location>
</feature>